<evidence type="ECO:0000313" key="3">
    <source>
        <dbReference type="WBParaSite" id="Pan_g22375.t1"/>
    </source>
</evidence>
<proteinExistence type="predicted"/>
<dbReference type="Proteomes" id="UP000492821">
    <property type="component" value="Unassembled WGS sequence"/>
</dbReference>
<name>A0A7E4VLL8_PANRE</name>
<evidence type="ECO:0000256" key="1">
    <source>
        <dbReference type="SAM" id="SignalP"/>
    </source>
</evidence>
<keyword evidence="1" id="KW-0732">Signal</keyword>
<dbReference type="WBParaSite" id="Pan_g22375.t1">
    <property type="protein sequence ID" value="Pan_g22375.t1"/>
    <property type="gene ID" value="Pan_g22375"/>
</dbReference>
<sequence>MIRFAVVVVVISACLHAIQTTEVAKQVDGNVQLVEKKTTKLVIQDEHSFTLPNSCVLCYEAQSLTTYDSL</sequence>
<evidence type="ECO:0000313" key="2">
    <source>
        <dbReference type="Proteomes" id="UP000492821"/>
    </source>
</evidence>
<feature type="chain" id="PRO_5028851710" evidence="1">
    <location>
        <begin position="21"/>
        <end position="70"/>
    </location>
</feature>
<keyword evidence="2" id="KW-1185">Reference proteome</keyword>
<accession>A0A7E4VLL8</accession>
<reference evidence="2" key="1">
    <citation type="journal article" date="2013" name="Genetics">
        <title>The draft genome and transcriptome of Panagrellus redivivus are shaped by the harsh demands of a free-living lifestyle.</title>
        <authorList>
            <person name="Srinivasan J."/>
            <person name="Dillman A.R."/>
            <person name="Macchietto M.G."/>
            <person name="Heikkinen L."/>
            <person name="Lakso M."/>
            <person name="Fracchia K.M."/>
            <person name="Antoshechkin I."/>
            <person name="Mortazavi A."/>
            <person name="Wong G."/>
            <person name="Sternberg P.W."/>
        </authorList>
    </citation>
    <scope>NUCLEOTIDE SEQUENCE [LARGE SCALE GENOMIC DNA]</scope>
    <source>
        <strain evidence="2">MT8872</strain>
    </source>
</reference>
<organism evidence="2 3">
    <name type="scientific">Panagrellus redivivus</name>
    <name type="common">Microworm</name>
    <dbReference type="NCBI Taxonomy" id="6233"/>
    <lineage>
        <taxon>Eukaryota</taxon>
        <taxon>Metazoa</taxon>
        <taxon>Ecdysozoa</taxon>
        <taxon>Nematoda</taxon>
        <taxon>Chromadorea</taxon>
        <taxon>Rhabditida</taxon>
        <taxon>Tylenchina</taxon>
        <taxon>Panagrolaimomorpha</taxon>
        <taxon>Panagrolaimoidea</taxon>
        <taxon>Panagrolaimidae</taxon>
        <taxon>Panagrellus</taxon>
    </lineage>
</organism>
<reference evidence="3" key="2">
    <citation type="submission" date="2020-10" db="UniProtKB">
        <authorList>
            <consortium name="WormBaseParasite"/>
        </authorList>
    </citation>
    <scope>IDENTIFICATION</scope>
</reference>
<feature type="signal peptide" evidence="1">
    <location>
        <begin position="1"/>
        <end position="20"/>
    </location>
</feature>
<protein>
    <submittedName>
        <fullName evidence="3">Kazal-like domain-containing protein</fullName>
    </submittedName>
</protein>
<dbReference type="AlphaFoldDB" id="A0A7E4VLL8"/>